<dbReference type="RefSeq" id="XP_001032692.1">
    <property type="nucleotide sequence ID" value="XM_001032692.1"/>
</dbReference>
<dbReference type="Gene3D" id="1.20.920.10">
    <property type="entry name" value="Bromodomain-like"/>
    <property type="match status" value="1"/>
</dbReference>
<dbReference type="HOGENOM" id="CLU_954676_0_0_1"/>
<reference evidence="6" key="1">
    <citation type="journal article" date="2006" name="PLoS Biol.">
        <title>Macronuclear genome sequence of the ciliate Tetrahymena thermophila, a model eukaryote.</title>
        <authorList>
            <person name="Eisen J.A."/>
            <person name="Coyne R.S."/>
            <person name="Wu M."/>
            <person name="Wu D."/>
            <person name="Thiagarajan M."/>
            <person name="Wortman J.R."/>
            <person name="Badger J.H."/>
            <person name="Ren Q."/>
            <person name="Amedeo P."/>
            <person name="Jones K.M."/>
            <person name="Tallon L.J."/>
            <person name="Delcher A.L."/>
            <person name="Salzberg S.L."/>
            <person name="Silva J.C."/>
            <person name="Haas B.J."/>
            <person name="Majoros W.H."/>
            <person name="Farzad M."/>
            <person name="Carlton J.M."/>
            <person name="Smith R.K. Jr."/>
            <person name="Garg J."/>
            <person name="Pearlman R.E."/>
            <person name="Karrer K.M."/>
            <person name="Sun L."/>
            <person name="Manning G."/>
            <person name="Elde N.C."/>
            <person name="Turkewitz A.P."/>
            <person name="Asai D.J."/>
            <person name="Wilkes D.E."/>
            <person name="Wang Y."/>
            <person name="Cai H."/>
            <person name="Collins K."/>
            <person name="Stewart B.A."/>
            <person name="Lee S.R."/>
            <person name="Wilamowska K."/>
            <person name="Weinberg Z."/>
            <person name="Ruzzo W.L."/>
            <person name="Wloga D."/>
            <person name="Gaertig J."/>
            <person name="Frankel J."/>
            <person name="Tsao C.-C."/>
            <person name="Gorovsky M.A."/>
            <person name="Keeling P.J."/>
            <person name="Waller R.F."/>
            <person name="Patron N.J."/>
            <person name="Cherry J.M."/>
            <person name="Stover N.A."/>
            <person name="Krieger C.J."/>
            <person name="del Toro C."/>
            <person name="Ryder H.F."/>
            <person name="Williamson S.C."/>
            <person name="Barbeau R.A."/>
            <person name="Hamilton E.P."/>
            <person name="Orias E."/>
        </authorList>
    </citation>
    <scope>NUCLEOTIDE SEQUENCE [LARGE SCALE GENOMIC DNA]</scope>
    <source>
        <strain evidence="6">SB210</strain>
    </source>
</reference>
<dbReference type="SMART" id="SM00297">
    <property type="entry name" value="BROMO"/>
    <property type="match status" value="1"/>
</dbReference>
<proteinExistence type="predicted"/>
<sequence length="292" mass="33551">MDKQVQSECSKVLKQLLKLPESYPFREPVDYEQLQLFDYPDIIKNPMDLGTIEQNLKAKKYKQPKDFFDDIFLVWNNCKMYNQDGSNIYQQALNMEKATNAAKYAFEQSLKKLNQTQAQATQNQSSSAGIAGKQKKTEKSVSSSIIKKKIHKNKEGSSSITVNTNTNVNVASGNNNNGNNNNTQYQQQQNVQSVQYSKKERQPPVNKNEQQQEKYANQQERKYAHISLRLNLAFKLKNATEDKLVNLFAMLAEKHPETLSNIENREQKLSMNLTQLPDQTIQNMIAALEFKD</sequence>
<keyword evidence="1 2" id="KW-0103">Bromodomain</keyword>
<dbReference type="InterPro" id="IPR036427">
    <property type="entry name" value="Bromodomain-like_sf"/>
</dbReference>
<dbReference type="PROSITE" id="PS50014">
    <property type="entry name" value="BROMODOMAIN_2"/>
    <property type="match status" value="1"/>
</dbReference>
<dbReference type="OrthoDB" id="311166at2759"/>
<organism evidence="5 6">
    <name type="scientific">Tetrahymena thermophila (strain SB210)</name>
    <dbReference type="NCBI Taxonomy" id="312017"/>
    <lineage>
        <taxon>Eukaryota</taxon>
        <taxon>Sar</taxon>
        <taxon>Alveolata</taxon>
        <taxon>Ciliophora</taxon>
        <taxon>Intramacronucleata</taxon>
        <taxon>Oligohymenophorea</taxon>
        <taxon>Hymenostomatida</taxon>
        <taxon>Tetrahymenina</taxon>
        <taxon>Tetrahymenidae</taxon>
        <taxon>Tetrahymena</taxon>
    </lineage>
</organism>
<dbReference type="PRINTS" id="PR00503">
    <property type="entry name" value="BROMODOMAIN"/>
</dbReference>
<dbReference type="KEGG" id="tet:TTHERM_00529810"/>
<dbReference type="SUPFAM" id="SSF47370">
    <property type="entry name" value="Bromodomain"/>
    <property type="match status" value="1"/>
</dbReference>
<name>I7LZW3_TETTS</name>
<dbReference type="GO" id="GO:0000785">
    <property type="term" value="C:chromatin"/>
    <property type="evidence" value="ECO:0007669"/>
    <property type="project" value="TreeGrafter"/>
</dbReference>
<feature type="region of interest" description="Disordered" evidence="3">
    <location>
        <begin position="116"/>
        <end position="217"/>
    </location>
</feature>
<dbReference type="PANTHER" id="PTHR22880:SF225">
    <property type="entry name" value="BROMODOMAIN-CONTAINING PROTEIN BET-1-RELATED"/>
    <property type="match status" value="1"/>
</dbReference>
<evidence type="ECO:0000256" key="3">
    <source>
        <dbReference type="SAM" id="MobiDB-lite"/>
    </source>
</evidence>
<evidence type="ECO:0000259" key="4">
    <source>
        <dbReference type="PROSITE" id="PS50014"/>
    </source>
</evidence>
<evidence type="ECO:0000256" key="1">
    <source>
        <dbReference type="ARBA" id="ARBA00023117"/>
    </source>
</evidence>
<dbReference type="GO" id="GO:0005634">
    <property type="term" value="C:nucleus"/>
    <property type="evidence" value="ECO:0007669"/>
    <property type="project" value="TreeGrafter"/>
</dbReference>
<dbReference type="PANTHER" id="PTHR22880">
    <property type="entry name" value="FALZ-RELATED BROMODOMAIN-CONTAINING PROTEINS"/>
    <property type="match status" value="1"/>
</dbReference>
<evidence type="ECO:0000256" key="2">
    <source>
        <dbReference type="PROSITE-ProRule" id="PRU00035"/>
    </source>
</evidence>
<dbReference type="EMBL" id="GG662522">
    <property type="protein sequence ID" value="EAR85029.1"/>
    <property type="molecule type" value="Genomic_DNA"/>
</dbReference>
<dbReference type="InterPro" id="IPR001487">
    <property type="entry name" value="Bromodomain"/>
</dbReference>
<dbReference type="GO" id="GO:0006355">
    <property type="term" value="P:regulation of DNA-templated transcription"/>
    <property type="evidence" value="ECO:0007669"/>
    <property type="project" value="TreeGrafter"/>
</dbReference>
<dbReference type="InParanoid" id="I7LZW3"/>
<feature type="compositionally biased region" description="Low complexity" evidence="3">
    <location>
        <begin position="116"/>
        <end position="128"/>
    </location>
</feature>
<dbReference type="GeneID" id="7837842"/>
<feature type="domain" description="Bromo" evidence="4">
    <location>
        <begin position="17"/>
        <end position="89"/>
    </location>
</feature>
<dbReference type="Pfam" id="PF00439">
    <property type="entry name" value="Bromodomain"/>
    <property type="match status" value="1"/>
</dbReference>
<dbReference type="CDD" id="cd04369">
    <property type="entry name" value="Bromodomain"/>
    <property type="match status" value="1"/>
</dbReference>
<accession>I7LZW3</accession>
<gene>
    <name evidence="5" type="ORF">TTHERM_00529810</name>
</gene>
<feature type="compositionally biased region" description="Polar residues" evidence="3">
    <location>
        <begin position="205"/>
        <end position="217"/>
    </location>
</feature>
<dbReference type="InterPro" id="IPR050935">
    <property type="entry name" value="Bromo_chromatin_reader"/>
</dbReference>
<evidence type="ECO:0000313" key="6">
    <source>
        <dbReference type="Proteomes" id="UP000009168"/>
    </source>
</evidence>
<dbReference type="AlphaFoldDB" id="I7LZW3"/>
<feature type="compositionally biased region" description="Low complexity" evidence="3">
    <location>
        <begin position="156"/>
        <end position="195"/>
    </location>
</feature>
<protein>
    <submittedName>
        <fullName evidence="5">Bromodomain protein</fullName>
    </submittedName>
</protein>
<dbReference type="GO" id="GO:0006338">
    <property type="term" value="P:chromatin remodeling"/>
    <property type="evidence" value="ECO:0007669"/>
    <property type="project" value="TreeGrafter"/>
</dbReference>
<dbReference type="STRING" id="312017.I7LZW3"/>
<dbReference type="eggNOG" id="KOG1778">
    <property type="taxonomic scope" value="Eukaryota"/>
</dbReference>
<dbReference type="Proteomes" id="UP000009168">
    <property type="component" value="Unassembled WGS sequence"/>
</dbReference>
<evidence type="ECO:0000313" key="5">
    <source>
        <dbReference type="EMBL" id="EAR85029.1"/>
    </source>
</evidence>
<keyword evidence="6" id="KW-1185">Reference proteome</keyword>